<dbReference type="RefSeq" id="WP_047973288.1">
    <property type="nucleotide sequence ID" value="NZ_CP162551.1"/>
</dbReference>
<evidence type="ECO:0000313" key="1">
    <source>
        <dbReference type="EMBL" id="XDI38132.1"/>
    </source>
</evidence>
<protein>
    <submittedName>
        <fullName evidence="1">DUF3918 family protein</fullName>
    </submittedName>
</protein>
<dbReference type="EMBL" id="CP162551">
    <property type="protein sequence ID" value="XDI38132.1"/>
    <property type="molecule type" value="Genomic_DNA"/>
</dbReference>
<gene>
    <name evidence="1" type="ORF">AB3N04_07370</name>
</gene>
<organism evidence="1">
    <name type="scientific">Alkalihalophilus sp. As8PL</name>
    <dbReference type="NCBI Taxonomy" id="3237103"/>
    <lineage>
        <taxon>Bacteria</taxon>
        <taxon>Bacillati</taxon>
        <taxon>Bacillota</taxon>
        <taxon>Bacilli</taxon>
        <taxon>Bacillales</taxon>
        <taxon>Bacillaceae</taxon>
        <taxon>Alkalihalophilus</taxon>
    </lineage>
</organism>
<sequence>MRKAFTSLLAVGVGAAAYSMSSRQNKRKFDQFIQPIKGLDMNKYFNNRTWKKTKKQLAKRFS</sequence>
<reference evidence="1" key="1">
    <citation type="submission" date="2024-07" db="EMBL/GenBank/DDBJ databases">
        <title>Identification and characteristics of an arsenic-resistant bacterial isolate, which belongs to a novel species.</title>
        <authorList>
            <person name="Juszczyk A."/>
            <person name="Kowalczyk A."/>
            <person name="Was K."/>
            <person name="Kosowicz W."/>
            <person name="Budzyn A."/>
            <person name="Latowski D."/>
        </authorList>
    </citation>
    <scope>NUCLEOTIDE SEQUENCE</scope>
    <source>
        <strain evidence="1">As8PL</strain>
    </source>
</reference>
<dbReference type="AlphaFoldDB" id="A0AB39BWA1"/>
<dbReference type="Pfam" id="PF13056">
    <property type="entry name" value="DUF3918"/>
    <property type="match status" value="1"/>
</dbReference>
<proteinExistence type="predicted"/>
<accession>A0AB39BWA1</accession>
<name>A0AB39BWA1_9BACI</name>
<dbReference type="InterPro" id="IPR025029">
    <property type="entry name" value="DUF3918"/>
</dbReference>